<dbReference type="AlphaFoldDB" id="A0AAU7UA10"/>
<accession>A0AAU7UA10</accession>
<comment type="similarity">
    <text evidence="1">Belongs to the barstar family.</text>
</comment>
<dbReference type="Pfam" id="PF01337">
    <property type="entry name" value="Barstar"/>
    <property type="match status" value="1"/>
</dbReference>
<protein>
    <submittedName>
        <fullName evidence="3">Barstar family protein</fullName>
    </submittedName>
</protein>
<dbReference type="KEGG" id="dsc:ABOD76_18000"/>
<dbReference type="InterPro" id="IPR000468">
    <property type="entry name" value="Barstar"/>
</dbReference>
<name>A0AAU7UA10_9DEIO</name>
<dbReference type="RefSeq" id="WP_350243344.1">
    <property type="nucleotide sequence ID" value="NZ_CP158299.1"/>
</dbReference>
<evidence type="ECO:0000313" key="3">
    <source>
        <dbReference type="EMBL" id="XBV85307.1"/>
    </source>
</evidence>
<dbReference type="EMBL" id="CP158299">
    <property type="protein sequence ID" value="XBV85307.1"/>
    <property type="molecule type" value="Genomic_DNA"/>
</dbReference>
<proteinExistence type="inferred from homology"/>
<organism evidence="3">
    <name type="scientific">Deinococcus sonorensis KR-87</name>
    <dbReference type="NCBI Taxonomy" id="694439"/>
    <lineage>
        <taxon>Bacteria</taxon>
        <taxon>Thermotogati</taxon>
        <taxon>Deinococcota</taxon>
        <taxon>Deinococci</taxon>
        <taxon>Deinococcales</taxon>
        <taxon>Deinococcaceae</taxon>
        <taxon>Deinococcus</taxon>
    </lineage>
</organism>
<dbReference type="SUPFAM" id="SSF52038">
    <property type="entry name" value="Barstar-related"/>
    <property type="match status" value="1"/>
</dbReference>
<feature type="domain" description="Barstar (barnase inhibitor)" evidence="2">
    <location>
        <begin position="31"/>
        <end position="122"/>
    </location>
</feature>
<gene>
    <name evidence="3" type="ORF">ABOD76_18000</name>
</gene>
<reference evidence="3" key="1">
    <citation type="submission" date="2024-06" db="EMBL/GenBank/DDBJ databases">
        <title>Draft Genome Sequence of Deinococcus sonorensis Type Strain KR-87, a Biofilm Producing Representative of the Genus Deinococcus.</title>
        <authorList>
            <person name="Boren L.S."/>
            <person name="Grosso R.A."/>
            <person name="Hugenberg-Cox A.N."/>
            <person name="Hill J.T.E."/>
            <person name="Albert C.M."/>
            <person name="Tuohy J.M."/>
        </authorList>
    </citation>
    <scope>NUCLEOTIDE SEQUENCE</scope>
    <source>
        <strain evidence="3">KR-87</strain>
    </source>
</reference>
<evidence type="ECO:0000256" key="1">
    <source>
        <dbReference type="ARBA" id="ARBA00006845"/>
    </source>
</evidence>
<sequence length="123" mass="13766">MMDFPHTDELPSGLQPAPAEPRLWAAGARLMFRELELQHVQDKDDLMQALGRDLTLPPHFGHNWDALYDVLSDPATARPEAIHLCHLEAFRTAHPKLAADLLDVLLDAQSERARSGVGLWLLT</sequence>
<evidence type="ECO:0000259" key="2">
    <source>
        <dbReference type="Pfam" id="PF01337"/>
    </source>
</evidence>
<dbReference type="Gene3D" id="3.30.370.10">
    <property type="entry name" value="Barstar-like"/>
    <property type="match status" value="1"/>
</dbReference>
<dbReference type="InterPro" id="IPR035905">
    <property type="entry name" value="Barstar-like_sf"/>
</dbReference>